<reference evidence="1 2" key="1">
    <citation type="submission" date="2018-11" db="EMBL/GenBank/DDBJ databases">
        <title>Novel bacteria species description.</title>
        <authorList>
            <person name="Han J.-H."/>
        </authorList>
    </citation>
    <scope>NUCLEOTIDE SEQUENCE [LARGE SCALE GENOMIC DNA]</scope>
    <source>
        <strain evidence="1 2">KCTC23259</strain>
    </source>
</reference>
<keyword evidence="2" id="KW-1185">Reference proteome</keyword>
<gene>
    <name evidence="1" type="ORF">EGI31_05605</name>
</gene>
<accession>A0AAE3H1T5</accession>
<dbReference type="RefSeq" id="WP_255036184.1">
    <property type="nucleotide sequence ID" value="NZ_RJUF01000009.1"/>
</dbReference>
<comment type="caution">
    <text evidence="1">The sequence shown here is derived from an EMBL/GenBank/DDBJ whole genome shotgun (WGS) entry which is preliminary data.</text>
</comment>
<evidence type="ECO:0008006" key="3">
    <source>
        <dbReference type="Google" id="ProtNLM"/>
    </source>
</evidence>
<protein>
    <recommendedName>
        <fullName evidence="3">Transposase IS4-like domain-containing protein</fullName>
    </recommendedName>
</protein>
<dbReference type="AlphaFoldDB" id="A0AAE3H1T5"/>
<dbReference type="EMBL" id="RJUF01000009">
    <property type="protein sequence ID" value="MCP9762421.1"/>
    <property type="molecule type" value="Genomic_DNA"/>
</dbReference>
<dbReference type="Proteomes" id="UP001204144">
    <property type="component" value="Unassembled WGS sequence"/>
</dbReference>
<organism evidence="1 2">
    <name type="scientific">Lacihabitans soyangensis</name>
    <dbReference type="NCBI Taxonomy" id="869394"/>
    <lineage>
        <taxon>Bacteria</taxon>
        <taxon>Pseudomonadati</taxon>
        <taxon>Bacteroidota</taxon>
        <taxon>Cytophagia</taxon>
        <taxon>Cytophagales</taxon>
        <taxon>Leadbetterellaceae</taxon>
        <taxon>Lacihabitans</taxon>
    </lineage>
</organism>
<proteinExistence type="predicted"/>
<evidence type="ECO:0000313" key="2">
    <source>
        <dbReference type="Proteomes" id="UP001204144"/>
    </source>
</evidence>
<sequence length="72" mass="7948">MAEVNPTDSGTPYNPSLKMHYYGFKMQLMITQKGVPLSVGLTSANVHDVNYLGMIDKKEQLAGCSFLSIIPR</sequence>
<name>A0AAE3H1T5_9BACT</name>
<evidence type="ECO:0000313" key="1">
    <source>
        <dbReference type="EMBL" id="MCP9762421.1"/>
    </source>
</evidence>